<proteinExistence type="predicted"/>
<dbReference type="Proteomes" id="UP001153737">
    <property type="component" value="Chromosome 1"/>
</dbReference>
<dbReference type="PANTHER" id="PTHR21261:SF3">
    <property type="entry name" value="BEATEN PATH VII"/>
    <property type="match status" value="1"/>
</dbReference>
<keyword evidence="2" id="KW-1185">Reference proteome</keyword>
<reference evidence="1" key="2">
    <citation type="submission" date="2022-10" db="EMBL/GenBank/DDBJ databases">
        <authorList>
            <consortium name="ENA_rothamsted_submissions"/>
            <consortium name="culmorum"/>
            <person name="King R."/>
        </authorList>
    </citation>
    <scope>NUCLEOTIDE SEQUENCE</scope>
</reference>
<dbReference type="PANTHER" id="PTHR21261">
    <property type="entry name" value="BEAT PROTEIN"/>
    <property type="match status" value="1"/>
</dbReference>
<accession>A0A9N9WZR3</accession>
<evidence type="ECO:0000313" key="1">
    <source>
        <dbReference type="EMBL" id="CAG9812610.1"/>
    </source>
</evidence>
<evidence type="ECO:0000313" key="2">
    <source>
        <dbReference type="Proteomes" id="UP001153737"/>
    </source>
</evidence>
<reference evidence="1" key="1">
    <citation type="submission" date="2022-01" db="EMBL/GenBank/DDBJ databases">
        <authorList>
            <person name="King R."/>
        </authorList>
    </citation>
    <scope>NUCLEOTIDE SEQUENCE</scope>
</reference>
<dbReference type="AlphaFoldDB" id="A0A9N9WZR3"/>
<name>A0A9N9WZR3_PHACE</name>
<dbReference type="EMBL" id="OU896707">
    <property type="protein sequence ID" value="CAG9812610.1"/>
    <property type="molecule type" value="Genomic_DNA"/>
</dbReference>
<sequence length="176" mass="20082">MNWNIVYLTERPLLGISCTIDYLELVMPRYATLGGDVILVCNHSVPPEQLYKVEWRKGDRKIFQYIKGRKPPFRYFTAAGVVPNRIISNPCMSSKSRSVDPLKRFSRYKSIVAASPGGVFIKSTACLDISLTKDKTRIDAKGALKEIERVITFLLRAVEKEISYFLRKGIIIHVKK</sequence>
<gene>
    <name evidence="1" type="ORF">PHAECO_LOCUS1324</name>
</gene>
<organism evidence="1 2">
    <name type="scientific">Phaedon cochleariae</name>
    <name type="common">Mustard beetle</name>
    <dbReference type="NCBI Taxonomy" id="80249"/>
    <lineage>
        <taxon>Eukaryota</taxon>
        <taxon>Metazoa</taxon>
        <taxon>Ecdysozoa</taxon>
        <taxon>Arthropoda</taxon>
        <taxon>Hexapoda</taxon>
        <taxon>Insecta</taxon>
        <taxon>Pterygota</taxon>
        <taxon>Neoptera</taxon>
        <taxon>Endopterygota</taxon>
        <taxon>Coleoptera</taxon>
        <taxon>Polyphaga</taxon>
        <taxon>Cucujiformia</taxon>
        <taxon>Chrysomeloidea</taxon>
        <taxon>Chrysomelidae</taxon>
        <taxon>Chrysomelinae</taxon>
        <taxon>Chrysomelini</taxon>
        <taxon>Phaedon</taxon>
    </lineage>
</organism>
<dbReference type="OrthoDB" id="8915289at2759"/>
<protein>
    <submittedName>
        <fullName evidence="1">Uncharacterized protein</fullName>
    </submittedName>
</protein>